<feature type="signal peptide" evidence="1">
    <location>
        <begin position="1"/>
        <end position="16"/>
    </location>
</feature>
<dbReference type="AlphaFoldDB" id="A0A143BMB2"/>
<dbReference type="EMBL" id="CP011454">
    <property type="protein sequence ID" value="AMW05584.1"/>
    <property type="molecule type" value="Genomic_DNA"/>
</dbReference>
<proteinExistence type="predicted"/>
<accession>A0A143BMB2</accession>
<organism evidence="2 3">
    <name type="scientific">Gemmatimonas phototrophica</name>
    <dbReference type="NCBI Taxonomy" id="1379270"/>
    <lineage>
        <taxon>Bacteria</taxon>
        <taxon>Pseudomonadati</taxon>
        <taxon>Gemmatimonadota</taxon>
        <taxon>Gemmatimonadia</taxon>
        <taxon>Gemmatimonadales</taxon>
        <taxon>Gemmatimonadaceae</taxon>
        <taxon>Gemmatimonas</taxon>
    </lineage>
</organism>
<dbReference type="OrthoDB" id="162678at2"/>
<keyword evidence="3" id="KW-1185">Reference proteome</keyword>
<reference evidence="2 3" key="2">
    <citation type="journal article" date="2016" name="Environ. Microbiol. Rep.">
        <title>Metagenomic evidence for the presence of phototrophic Gemmatimonadetes bacteria in diverse environments.</title>
        <authorList>
            <person name="Zeng Y."/>
            <person name="Baumbach J."/>
            <person name="Barbosa E.G."/>
            <person name="Azevedo V."/>
            <person name="Zhang C."/>
            <person name="Koblizek M."/>
        </authorList>
    </citation>
    <scope>NUCLEOTIDE SEQUENCE [LARGE SCALE GENOMIC DNA]</scope>
    <source>
        <strain evidence="2 3">AP64</strain>
    </source>
</reference>
<dbReference type="KEGG" id="gph:GEMMAAP_13745"/>
<reference evidence="2 3" key="1">
    <citation type="journal article" date="2014" name="Proc. Natl. Acad. Sci. U.S.A.">
        <title>Functional type 2 photosynthetic reaction centers found in the rare bacterial phylum Gemmatimonadetes.</title>
        <authorList>
            <person name="Zeng Y."/>
            <person name="Feng F."/>
            <person name="Medova H."/>
            <person name="Dean J."/>
            <person name="Koblizek M."/>
        </authorList>
    </citation>
    <scope>NUCLEOTIDE SEQUENCE [LARGE SCALE GENOMIC DNA]</scope>
    <source>
        <strain evidence="2 3">AP64</strain>
    </source>
</reference>
<dbReference type="SUPFAM" id="SSF49503">
    <property type="entry name" value="Cupredoxins"/>
    <property type="match status" value="1"/>
</dbReference>
<feature type="chain" id="PRO_5007506880" description="Blue (type 1) copper domain-containing protein" evidence="1">
    <location>
        <begin position="17"/>
        <end position="283"/>
    </location>
</feature>
<dbReference type="Proteomes" id="UP000076404">
    <property type="component" value="Chromosome"/>
</dbReference>
<protein>
    <recommendedName>
        <fullName evidence="4">Blue (type 1) copper domain-containing protein</fullName>
    </recommendedName>
</protein>
<dbReference type="InterPro" id="IPR008972">
    <property type="entry name" value="Cupredoxin"/>
</dbReference>
<evidence type="ECO:0000313" key="3">
    <source>
        <dbReference type="Proteomes" id="UP000076404"/>
    </source>
</evidence>
<evidence type="ECO:0008006" key="4">
    <source>
        <dbReference type="Google" id="ProtNLM"/>
    </source>
</evidence>
<name>A0A143BMB2_9BACT</name>
<sequence length="283" mass="29612">MAAAVLLLCSATAAHAQRAVANSTTRHTGTSAAAASRIAGANVVNIVTTDYAFDMPTTIPAGLTTMRLSNKGKELHHVYLVKVESGKSGKDVLGWLKAGGPPPKWMRPVGGPNASAGVTEFTSVLAAGDYVAFCVIPSPDGAPHIMKGMIKDLKVTPSKNTAPAPKADITLTLSDYDFAFSKPLTPGKHIIAVTNAGPQPHEFFFAKLLPGKKPMDMAMFAEKPVGPPPGMPMGGITDILPGDTVYLTVDIPAGEYAFICFDPDAKDGKPHLAHGMIKQISVK</sequence>
<evidence type="ECO:0000313" key="2">
    <source>
        <dbReference type="EMBL" id="AMW05584.1"/>
    </source>
</evidence>
<dbReference type="eggNOG" id="COG4454">
    <property type="taxonomic scope" value="Bacteria"/>
</dbReference>
<dbReference type="RefSeq" id="WP_026848714.1">
    <property type="nucleotide sequence ID" value="NZ_CP011454.1"/>
</dbReference>
<dbReference type="STRING" id="1379270.GEMMAAP_13745"/>
<evidence type="ECO:0000256" key="1">
    <source>
        <dbReference type="SAM" id="SignalP"/>
    </source>
</evidence>
<keyword evidence="1" id="KW-0732">Signal</keyword>
<gene>
    <name evidence="2" type="ORF">GEMMAAP_13745</name>
</gene>